<feature type="repeat" description="TPR" evidence="3">
    <location>
        <begin position="304"/>
        <end position="337"/>
    </location>
</feature>
<feature type="repeat" description="TPR" evidence="3">
    <location>
        <begin position="220"/>
        <end position="253"/>
    </location>
</feature>
<dbReference type="SUPFAM" id="SSF46565">
    <property type="entry name" value="Chaperone J-domain"/>
    <property type="match status" value="1"/>
</dbReference>
<feature type="coiled-coil region" evidence="4">
    <location>
        <begin position="337"/>
        <end position="367"/>
    </location>
</feature>
<evidence type="ECO:0000256" key="1">
    <source>
        <dbReference type="ARBA" id="ARBA00022737"/>
    </source>
</evidence>
<evidence type="ECO:0000259" key="6">
    <source>
        <dbReference type="PROSITE" id="PS50076"/>
    </source>
</evidence>
<dbReference type="InterPro" id="IPR001623">
    <property type="entry name" value="DnaJ_domain"/>
</dbReference>
<organism evidence="7 8">
    <name type="scientific">Macrostomum lignano</name>
    <dbReference type="NCBI Taxonomy" id="282301"/>
    <lineage>
        <taxon>Eukaryota</taxon>
        <taxon>Metazoa</taxon>
        <taxon>Spiralia</taxon>
        <taxon>Lophotrochozoa</taxon>
        <taxon>Platyhelminthes</taxon>
        <taxon>Rhabditophora</taxon>
        <taxon>Macrostomorpha</taxon>
        <taxon>Macrostomida</taxon>
        <taxon>Macrostomidae</taxon>
        <taxon>Macrostomum</taxon>
    </lineage>
</organism>
<dbReference type="InterPro" id="IPR018253">
    <property type="entry name" value="DnaJ_domain_CS"/>
</dbReference>
<protein>
    <submittedName>
        <fullName evidence="8">J domain-containing protein</fullName>
    </submittedName>
</protein>
<feature type="repeat" description="TPR" evidence="3">
    <location>
        <begin position="102"/>
        <end position="135"/>
    </location>
</feature>
<dbReference type="Pfam" id="PF14559">
    <property type="entry name" value="TPR_19"/>
    <property type="match status" value="1"/>
</dbReference>
<feature type="domain" description="J" evidence="6">
    <location>
        <begin position="391"/>
        <end position="461"/>
    </location>
</feature>
<evidence type="ECO:0000256" key="4">
    <source>
        <dbReference type="SAM" id="Coils"/>
    </source>
</evidence>
<dbReference type="Pfam" id="PF13181">
    <property type="entry name" value="TPR_8"/>
    <property type="match status" value="2"/>
</dbReference>
<evidence type="ECO:0000313" key="8">
    <source>
        <dbReference type="WBParaSite" id="maker-uti_cns_0007756-snap-gene-0.3-mRNA-1"/>
    </source>
</evidence>
<evidence type="ECO:0000256" key="5">
    <source>
        <dbReference type="SAM" id="MobiDB-lite"/>
    </source>
</evidence>
<dbReference type="InterPro" id="IPR019734">
    <property type="entry name" value="TPR_rpt"/>
</dbReference>
<accession>A0A1I8HSE8</accession>
<dbReference type="Pfam" id="PF13174">
    <property type="entry name" value="TPR_6"/>
    <property type="match status" value="1"/>
</dbReference>
<evidence type="ECO:0000313" key="7">
    <source>
        <dbReference type="Proteomes" id="UP000095280"/>
    </source>
</evidence>
<evidence type="ECO:0000256" key="3">
    <source>
        <dbReference type="PROSITE-ProRule" id="PRU00339"/>
    </source>
</evidence>
<dbReference type="CDD" id="cd06257">
    <property type="entry name" value="DnaJ"/>
    <property type="match status" value="1"/>
</dbReference>
<dbReference type="Gene3D" id="1.10.287.110">
    <property type="entry name" value="DnaJ domain"/>
    <property type="match status" value="1"/>
</dbReference>
<dbReference type="PRINTS" id="PR00625">
    <property type="entry name" value="JDOMAIN"/>
</dbReference>
<dbReference type="PANTHER" id="PTHR45188:SF2">
    <property type="entry name" value="DNAJ HOMOLOG SUBFAMILY C MEMBER 7"/>
    <property type="match status" value="1"/>
</dbReference>
<dbReference type="PROSITE" id="PS50005">
    <property type="entry name" value="TPR"/>
    <property type="match status" value="4"/>
</dbReference>
<dbReference type="SMART" id="SM00028">
    <property type="entry name" value="TPR"/>
    <property type="match status" value="8"/>
</dbReference>
<dbReference type="Gene3D" id="1.25.40.10">
    <property type="entry name" value="Tetratricopeptide repeat domain"/>
    <property type="match status" value="1"/>
</dbReference>
<reference evidence="8" key="1">
    <citation type="submission" date="2016-11" db="UniProtKB">
        <authorList>
            <consortium name="WormBaseParasite"/>
        </authorList>
    </citation>
    <scope>IDENTIFICATION</scope>
</reference>
<dbReference type="Proteomes" id="UP000095280">
    <property type="component" value="Unplaced"/>
</dbReference>
<dbReference type="WBParaSite" id="maker-uti_cns_0007756-snap-gene-0.3-mRNA-1">
    <property type="protein sequence ID" value="maker-uti_cns_0007756-snap-gene-0.3-mRNA-1"/>
    <property type="gene ID" value="maker-uti_cns_0007756-snap-gene-0.3"/>
</dbReference>
<dbReference type="AlphaFoldDB" id="A0A1I8HSE8"/>
<dbReference type="Pfam" id="PF13414">
    <property type="entry name" value="TPR_11"/>
    <property type="match status" value="1"/>
</dbReference>
<proteinExistence type="predicted"/>
<evidence type="ECO:0000256" key="2">
    <source>
        <dbReference type="ARBA" id="ARBA00022803"/>
    </source>
</evidence>
<dbReference type="PROSITE" id="PS50076">
    <property type="entry name" value="DNAJ_2"/>
    <property type="match status" value="1"/>
</dbReference>
<keyword evidence="7" id="KW-1185">Reference proteome</keyword>
<name>A0A1I8HSE8_9PLAT</name>
<sequence>SFQPRTASQQSFSKLSAQSRQSQMSDPDGDTDLAEKVKAEGNALFAQKKYTDAIRCYDRAIELSSRVASYYGNRAAAYIMLSRYHDALKDCRTSVSIDSNFLKGYLRLGKVLLNLGEFSESVIAFQKALVLDSSCHEAEQQLLMLKDIEDQLSSVEKRLSGGDARTALYHLDRCLQSAPHSTRLRLRRAELLIELGRHDEAAMLTTDLVRLDSSGPEVASELLLLRGLSLYYQEMHEKAQQHFAQALKMNPDCEKAKAAFKRSKRLAAAKDEANSLIKDKNYEAACTAYTNALLIDPKHDAYNAKVHCNRALSLLHLDRLQEALEDCQAALNLQPDYANAMKRLAQVQQRLEQFEEAVKTCEELQRRHPSRENRAFLQEAQLALKKSKRKCYYKILGVGQTASDDEIKRAYKKKALLHHPDRHSSATEEQKRAEETAFKDVGEAYSVLTDPQKRRRYDAGEDLEDMQQGGAGGFNGMDPNQIFAQFFGGGGGGGGFPSFHQQQHFHGGHHRGGGAGGMPGFSFSFG</sequence>
<feature type="compositionally biased region" description="Polar residues" evidence="5">
    <location>
        <begin position="1"/>
        <end position="25"/>
    </location>
</feature>
<feature type="repeat" description="TPR" evidence="3">
    <location>
        <begin position="34"/>
        <end position="67"/>
    </location>
</feature>
<feature type="region of interest" description="Disordered" evidence="5">
    <location>
        <begin position="1"/>
        <end position="32"/>
    </location>
</feature>
<dbReference type="InterPro" id="IPR011990">
    <property type="entry name" value="TPR-like_helical_dom_sf"/>
</dbReference>
<dbReference type="InterPro" id="IPR036869">
    <property type="entry name" value="J_dom_sf"/>
</dbReference>
<dbReference type="PANTHER" id="PTHR45188">
    <property type="entry name" value="DNAJ PROTEIN P58IPK HOMOLOG"/>
    <property type="match status" value="1"/>
</dbReference>
<keyword evidence="2 3" id="KW-0802">TPR repeat</keyword>
<dbReference type="SMART" id="SM00271">
    <property type="entry name" value="DnaJ"/>
    <property type="match status" value="1"/>
</dbReference>
<keyword evidence="1" id="KW-0677">Repeat</keyword>
<keyword evidence="4" id="KW-0175">Coiled coil</keyword>
<dbReference type="Pfam" id="PF00226">
    <property type="entry name" value="DnaJ"/>
    <property type="match status" value="1"/>
</dbReference>
<dbReference type="SUPFAM" id="SSF48452">
    <property type="entry name" value="TPR-like"/>
    <property type="match status" value="1"/>
</dbReference>
<dbReference type="PROSITE" id="PS00636">
    <property type="entry name" value="DNAJ_1"/>
    <property type="match status" value="1"/>
</dbReference>
<dbReference type="Pfam" id="PF00515">
    <property type="entry name" value="TPR_1"/>
    <property type="match status" value="1"/>
</dbReference>